<keyword evidence="2" id="KW-1185">Reference proteome</keyword>
<evidence type="ECO:0000313" key="1">
    <source>
        <dbReference type="EMBL" id="KAI5682470.1"/>
    </source>
</evidence>
<evidence type="ECO:0000313" key="2">
    <source>
        <dbReference type="Proteomes" id="UP001060085"/>
    </source>
</evidence>
<name>A0ACC0CC50_CATRO</name>
<proteinExistence type="predicted"/>
<accession>A0ACC0CC50</accession>
<comment type="caution">
    <text evidence="1">The sequence shown here is derived from an EMBL/GenBank/DDBJ whole genome shotgun (WGS) entry which is preliminary data.</text>
</comment>
<sequence length="206" mass="23069">MFFFFFSLIINLNNPSLVFFYLNNNDFVSLFQTHFEDLVHFSTFDRDGTWSKKKRAHPETSTLTLASILPGTVTSTPASIPPSTSASPATACILPVTLTLFPYFNKQSACENSITEIIKEHFVVAPLRCFQEKAEGGIEELSVEASWPGAQRGESRSFIEWVKYHELKANTERLHTETGSPKSTDEQLMFEAISGNNKGHVYAFGS</sequence>
<dbReference type="EMBL" id="CM044701">
    <property type="protein sequence ID" value="KAI5682470.1"/>
    <property type="molecule type" value="Genomic_DNA"/>
</dbReference>
<organism evidence="1 2">
    <name type="scientific">Catharanthus roseus</name>
    <name type="common">Madagascar periwinkle</name>
    <name type="synonym">Vinca rosea</name>
    <dbReference type="NCBI Taxonomy" id="4058"/>
    <lineage>
        <taxon>Eukaryota</taxon>
        <taxon>Viridiplantae</taxon>
        <taxon>Streptophyta</taxon>
        <taxon>Embryophyta</taxon>
        <taxon>Tracheophyta</taxon>
        <taxon>Spermatophyta</taxon>
        <taxon>Magnoliopsida</taxon>
        <taxon>eudicotyledons</taxon>
        <taxon>Gunneridae</taxon>
        <taxon>Pentapetalae</taxon>
        <taxon>asterids</taxon>
        <taxon>lamiids</taxon>
        <taxon>Gentianales</taxon>
        <taxon>Apocynaceae</taxon>
        <taxon>Rauvolfioideae</taxon>
        <taxon>Vinceae</taxon>
        <taxon>Catharanthinae</taxon>
        <taxon>Catharanthus</taxon>
    </lineage>
</organism>
<gene>
    <name evidence="1" type="ORF">M9H77_03698</name>
</gene>
<dbReference type="Proteomes" id="UP001060085">
    <property type="component" value="Linkage Group LG01"/>
</dbReference>
<protein>
    <submittedName>
        <fullName evidence="1">Uncharacterized protein</fullName>
    </submittedName>
</protein>
<reference evidence="2" key="1">
    <citation type="journal article" date="2023" name="Nat. Plants">
        <title>Single-cell RNA sequencing provides a high-resolution roadmap for understanding the multicellular compartmentation of specialized metabolism.</title>
        <authorList>
            <person name="Sun S."/>
            <person name="Shen X."/>
            <person name="Li Y."/>
            <person name="Li Y."/>
            <person name="Wang S."/>
            <person name="Li R."/>
            <person name="Zhang H."/>
            <person name="Shen G."/>
            <person name="Guo B."/>
            <person name="Wei J."/>
            <person name="Xu J."/>
            <person name="St-Pierre B."/>
            <person name="Chen S."/>
            <person name="Sun C."/>
        </authorList>
    </citation>
    <scope>NUCLEOTIDE SEQUENCE [LARGE SCALE GENOMIC DNA]</scope>
</reference>